<proteinExistence type="predicted"/>
<keyword evidence="1" id="KW-0812">Transmembrane</keyword>
<dbReference type="EMBL" id="BKZV01000003">
    <property type="protein sequence ID" value="GER83877.1"/>
    <property type="molecule type" value="Genomic_DNA"/>
</dbReference>
<feature type="transmembrane region" description="Helical" evidence="1">
    <location>
        <begin position="147"/>
        <end position="180"/>
    </location>
</feature>
<evidence type="ECO:0000313" key="2">
    <source>
        <dbReference type="EMBL" id="GER83877.1"/>
    </source>
</evidence>
<reference evidence="2 3" key="1">
    <citation type="journal article" date="2019" name="Int. J. Syst. Evol. Microbiol.">
        <title>Thermogemmatispora aurantia sp. nov. and Thermogemmatispora argillosa sp. nov., within the class Ktedonobacteria, and emended description of the genus Thermogemmatispora.</title>
        <authorList>
            <person name="Zheng Y."/>
            <person name="Wang C.M."/>
            <person name="Sakai Y."/>
            <person name="Abe K."/>
            <person name="Yokota A."/>
            <person name="Yabe S."/>
        </authorList>
    </citation>
    <scope>NUCLEOTIDE SEQUENCE [LARGE SCALE GENOMIC DNA]</scope>
    <source>
        <strain evidence="2 3">A1-2</strain>
    </source>
</reference>
<evidence type="ECO:0000313" key="3">
    <source>
        <dbReference type="Proteomes" id="UP000334820"/>
    </source>
</evidence>
<feature type="transmembrane region" description="Helical" evidence="1">
    <location>
        <begin position="192"/>
        <end position="217"/>
    </location>
</feature>
<sequence>MSELEHEVFSDEDADLLEASSGLDRVLQLTGALLWRGRREQGVRLLVIPLAFALFFLLLCLVTLYFPGLLTPLSRFAIQAQAQAYFGATVHGNAGLAMALLLIQGPYLIALFAAFMGATLAQNLVGTEAARGGLELLLSSAYRVQEVFVAFLLASFVLTICQWAILALGTLGAAATVLALLRIAFTLQARYIALAVAVPLPIALWANLGALFLGMAFPRLTQIRTGSTTNLMQLLAALPALALLILINIRPDLNAGLIAAIALGVGLAGSLVSAVLLRVRFRPEFVLET</sequence>
<keyword evidence="1" id="KW-0472">Membrane</keyword>
<dbReference type="RefSeq" id="WP_151728579.1">
    <property type="nucleotide sequence ID" value="NZ_BKZV01000003.1"/>
</dbReference>
<feature type="transmembrane region" description="Helical" evidence="1">
    <location>
        <begin position="45"/>
        <end position="66"/>
    </location>
</feature>
<keyword evidence="3" id="KW-1185">Reference proteome</keyword>
<protein>
    <submittedName>
        <fullName evidence="2">Uncharacterized protein</fullName>
    </submittedName>
</protein>
<accession>A0A5J4KAX4</accession>
<name>A0A5J4KAX4_9CHLR</name>
<dbReference type="Proteomes" id="UP000334820">
    <property type="component" value="Unassembled WGS sequence"/>
</dbReference>
<feature type="transmembrane region" description="Helical" evidence="1">
    <location>
        <begin position="255"/>
        <end position="277"/>
    </location>
</feature>
<organism evidence="2 3">
    <name type="scientific">Thermogemmatispora aurantia</name>
    <dbReference type="NCBI Taxonomy" id="2045279"/>
    <lineage>
        <taxon>Bacteria</taxon>
        <taxon>Bacillati</taxon>
        <taxon>Chloroflexota</taxon>
        <taxon>Ktedonobacteria</taxon>
        <taxon>Thermogemmatisporales</taxon>
        <taxon>Thermogemmatisporaceae</taxon>
        <taxon>Thermogemmatispora</taxon>
    </lineage>
</organism>
<gene>
    <name evidence="2" type="ORF">KTAU_25140</name>
</gene>
<feature type="transmembrane region" description="Helical" evidence="1">
    <location>
        <begin position="229"/>
        <end position="249"/>
    </location>
</feature>
<evidence type="ECO:0000256" key="1">
    <source>
        <dbReference type="SAM" id="Phobius"/>
    </source>
</evidence>
<keyword evidence="1" id="KW-1133">Transmembrane helix</keyword>
<comment type="caution">
    <text evidence="2">The sequence shown here is derived from an EMBL/GenBank/DDBJ whole genome shotgun (WGS) entry which is preliminary data.</text>
</comment>
<dbReference type="AlphaFoldDB" id="A0A5J4KAX4"/>